<gene>
    <name evidence="1" type="ORF">NITLEN_30301</name>
</gene>
<organism evidence="1 2">
    <name type="scientific">Nitrospira lenta</name>
    <dbReference type="NCBI Taxonomy" id="1436998"/>
    <lineage>
        <taxon>Bacteria</taxon>
        <taxon>Pseudomonadati</taxon>
        <taxon>Nitrospirota</taxon>
        <taxon>Nitrospiria</taxon>
        <taxon>Nitrospirales</taxon>
        <taxon>Nitrospiraceae</taxon>
        <taxon>Nitrospira</taxon>
    </lineage>
</organism>
<protein>
    <submittedName>
        <fullName evidence="1">Uncharacterized protein</fullName>
    </submittedName>
</protein>
<evidence type="ECO:0000313" key="1">
    <source>
        <dbReference type="EMBL" id="SPP65387.1"/>
    </source>
</evidence>
<keyword evidence="2" id="KW-1185">Reference proteome</keyword>
<reference evidence="2" key="1">
    <citation type="submission" date="2018-04" db="EMBL/GenBank/DDBJ databases">
        <authorList>
            <person name="Lucker S."/>
            <person name="Sakoula D."/>
        </authorList>
    </citation>
    <scope>NUCLEOTIDE SEQUENCE [LARGE SCALE GENOMIC DNA]</scope>
</reference>
<dbReference type="InParanoid" id="A0A330L7T2"/>
<name>A0A330L7T2_9BACT</name>
<sequence length="103" mass="11512">MTALELAEGVVFRETAGTPVALEMDCVVAARLTLEHTSLVRSLGFASHPLRWFAFVTWSALIGIDQPNRYSNWPKCSRFCGATVQLTRKETARTGFNEHRNIS</sequence>
<accession>A0A330L7T2</accession>
<dbReference type="EMBL" id="OUNR01000016">
    <property type="protein sequence ID" value="SPP65387.1"/>
    <property type="molecule type" value="Genomic_DNA"/>
</dbReference>
<dbReference type="Proteomes" id="UP000248168">
    <property type="component" value="Unassembled WGS sequence"/>
</dbReference>
<dbReference type="AlphaFoldDB" id="A0A330L7T2"/>
<evidence type="ECO:0000313" key="2">
    <source>
        <dbReference type="Proteomes" id="UP000248168"/>
    </source>
</evidence>
<proteinExistence type="predicted"/>